<organism evidence="1 2">
    <name type="scientific">Halosegnis marinus</name>
    <dbReference type="NCBI Taxonomy" id="3034023"/>
    <lineage>
        <taxon>Archaea</taxon>
        <taxon>Methanobacteriati</taxon>
        <taxon>Methanobacteriota</taxon>
        <taxon>Stenosarchaea group</taxon>
        <taxon>Halobacteria</taxon>
        <taxon>Halobacteriales</taxon>
        <taxon>Natronomonadaceae</taxon>
        <taxon>Halosegnis</taxon>
    </lineage>
</organism>
<keyword evidence="2" id="KW-1185">Reference proteome</keyword>
<reference evidence="1 2" key="1">
    <citation type="journal article" date="2019" name="Int. J. Syst. Evol. Microbiol.">
        <title>The Global Catalogue of Microorganisms (GCM) 10K type strain sequencing project: providing services to taxonomists for standard genome sequencing and annotation.</title>
        <authorList>
            <consortium name="The Broad Institute Genomics Platform"/>
            <consortium name="The Broad Institute Genome Sequencing Center for Infectious Disease"/>
            <person name="Wu L."/>
            <person name="Ma J."/>
        </authorList>
    </citation>
    <scope>NUCLEOTIDE SEQUENCE [LARGE SCALE GENOMIC DNA]</scope>
    <source>
        <strain evidence="1 2">DT85</strain>
    </source>
</reference>
<proteinExistence type="predicted"/>
<dbReference type="GeneID" id="79265603"/>
<comment type="caution">
    <text evidence="1">The sequence shown here is derived from an EMBL/GenBank/DDBJ whole genome shotgun (WGS) entry which is preliminary data.</text>
</comment>
<dbReference type="SUPFAM" id="SSF53613">
    <property type="entry name" value="Ribokinase-like"/>
    <property type="match status" value="1"/>
</dbReference>
<dbReference type="Gene3D" id="3.40.1190.20">
    <property type="match status" value="1"/>
</dbReference>
<gene>
    <name evidence="1" type="ORF">ACFQJ4_01290</name>
</gene>
<evidence type="ECO:0000313" key="1">
    <source>
        <dbReference type="EMBL" id="MFC7233941.1"/>
    </source>
</evidence>
<dbReference type="EMBL" id="JBHTAP010000001">
    <property type="protein sequence ID" value="MFC7233941.1"/>
    <property type="molecule type" value="Genomic_DNA"/>
</dbReference>
<dbReference type="InterPro" id="IPR029056">
    <property type="entry name" value="Ribokinase-like"/>
</dbReference>
<dbReference type="AlphaFoldDB" id="A0ABD5ZK46"/>
<dbReference type="RefSeq" id="WP_276234932.1">
    <property type="nucleotide sequence ID" value="NZ_CP119802.1"/>
</dbReference>
<keyword evidence="1" id="KW-0808">Transferase</keyword>
<protein>
    <submittedName>
        <fullName evidence="1">PfkB family carbohydrate kinase</fullName>
    </submittedName>
</protein>
<dbReference type="Proteomes" id="UP001596398">
    <property type="component" value="Unassembled WGS sequence"/>
</dbReference>
<name>A0ABD5ZK46_9EURY</name>
<dbReference type="GO" id="GO:0016301">
    <property type="term" value="F:kinase activity"/>
    <property type="evidence" value="ECO:0007669"/>
    <property type="project" value="UniProtKB-KW"/>
</dbReference>
<accession>A0ABD5ZK46</accession>
<dbReference type="Pfam" id="PF25270">
    <property type="entry name" value="Khk"/>
    <property type="match status" value="1"/>
</dbReference>
<dbReference type="InterPro" id="IPR057621">
    <property type="entry name" value="Khk_prokaryotic"/>
</dbReference>
<sequence length="309" mass="31932">MTRPDFGRVVACPDGSVDTFVHVHDVNGRVESRAAFGRRVAAGERSFRFVPRRRAPGGQSVTAARQADRLGAATTLFGHCDDPLFEFPFRVESLGDPAAVTVCTFEGEDLMLATDSSALADCDAARLRDAGTYDTPADAICVSNAVSVPGIGDVLRGFGPGDAPVVFDPGPITGIDPDRARRLGATLRDLAAGREVVVTPNADETEAFAAALGVAAEAPAEPLRDALGVAAVVVHAHPASVVADADGTREVPAPDVERTARTGGGDCFVGGLTAALSGGWDLDPAVELANRCAAYRVSTDRIGGRADLL</sequence>
<evidence type="ECO:0000313" key="2">
    <source>
        <dbReference type="Proteomes" id="UP001596398"/>
    </source>
</evidence>
<keyword evidence="1" id="KW-0418">Kinase</keyword>